<evidence type="ECO:0008006" key="3">
    <source>
        <dbReference type="Google" id="ProtNLM"/>
    </source>
</evidence>
<organism evidence="1 2">
    <name type="scientific">Eumeta variegata</name>
    <name type="common">Bagworm moth</name>
    <name type="synonym">Eumeta japonica</name>
    <dbReference type="NCBI Taxonomy" id="151549"/>
    <lineage>
        <taxon>Eukaryota</taxon>
        <taxon>Metazoa</taxon>
        <taxon>Ecdysozoa</taxon>
        <taxon>Arthropoda</taxon>
        <taxon>Hexapoda</taxon>
        <taxon>Insecta</taxon>
        <taxon>Pterygota</taxon>
        <taxon>Neoptera</taxon>
        <taxon>Endopterygota</taxon>
        <taxon>Lepidoptera</taxon>
        <taxon>Glossata</taxon>
        <taxon>Ditrysia</taxon>
        <taxon>Tineoidea</taxon>
        <taxon>Psychidae</taxon>
        <taxon>Oiketicinae</taxon>
        <taxon>Eumeta</taxon>
    </lineage>
</organism>
<dbReference type="Proteomes" id="UP000299102">
    <property type="component" value="Unassembled WGS sequence"/>
</dbReference>
<protein>
    <recommendedName>
        <fullName evidence="3">DUF4371 domain-containing protein</fullName>
    </recommendedName>
</protein>
<dbReference type="AlphaFoldDB" id="A0A4C1UP59"/>
<dbReference type="PANTHER" id="PTHR37162">
    <property type="entry name" value="HAT FAMILY DIMERISATION DOMAINCONTAINING PROTEIN-RELATED"/>
    <property type="match status" value="1"/>
</dbReference>
<comment type="caution">
    <text evidence="1">The sequence shown here is derived from an EMBL/GenBank/DDBJ whole genome shotgun (WGS) entry which is preliminary data.</text>
</comment>
<dbReference type="PANTHER" id="PTHR37162:SF1">
    <property type="entry name" value="BED-TYPE DOMAIN-CONTAINING PROTEIN"/>
    <property type="match status" value="1"/>
</dbReference>
<keyword evidence="2" id="KW-1185">Reference proteome</keyword>
<reference evidence="1 2" key="1">
    <citation type="journal article" date="2019" name="Commun. Biol.">
        <title>The bagworm genome reveals a unique fibroin gene that provides high tensile strength.</title>
        <authorList>
            <person name="Kono N."/>
            <person name="Nakamura H."/>
            <person name="Ohtoshi R."/>
            <person name="Tomita M."/>
            <person name="Numata K."/>
            <person name="Arakawa K."/>
        </authorList>
    </citation>
    <scope>NUCLEOTIDE SEQUENCE [LARGE SCALE GENOMIC DNA]</scope>
</reference>
<evidence type="ECO:0000313" key="1">
    <source>
        <dbReference type="EMBL" id="GBP28215.1"/>
    </source>
</evidence>
<accession>A0A4C1UP59</accession>
<gene>
    <name evidence="1" type="ORF">EVAR_19063_1</name>
</gene>
<proteinExistence type="predicted"/>
<dbReference type="OrthoDB" id="10023262at2759"/>
<sequence length="122" mass="13527">MEKASEIKLACFIAEHNPAFNVASHLTNLMEPVCPDSKTAENLFVSRPKARATILNVTEKTGEENLIKNLRENDFALLVDESTDKSIIKYLASIARIVNTNYEVEDKCLTVISITDGSTKVL</sequence>
<evidence type="ECO:0000313" key="2">
    <source>
        <dbReference type="Proteomes" id="UP000299102"/>
    </source>
</evidence>
<name>A0A4C1UP59_EUMVA</name>
<dbReference type="EMBL" id="BGZK01000204">
    <property type="protein sequence ID" value="GBP28215.1"/>
    <property type="molecule type" value="Genomic_DNA"/>
</dbReference>